<evidence type="ECO:0000256" key="3">
    <source>
        <dbReference type="ARBA" id="ARBA00022692"/>
    </source>
</evidence>
<dbReference type="EMBL" id="VFOF01000001">
    <property type="protein sequence ID" value="TQL16750.1"/>
    <property type="molecule type" value="Genomic_DNA"/>
</dbReference>
<organism evidence="7 8">
    <name type="scientific">Zymomonas mobilis</name>
    <dbReference type="NCBI Taxonomy" id="542"/>
    <lineage>
        <taxon>Bacteria</taxon>
        <taxon>Pseudomonadati</taxon>
        <taxon>Pseudomonadota</taxon>
        <taxon>Alphaproteobacteria</taxon>
        <taxon>Sphingomonadales</taxon>
        <taxon>Zymomonadaceae</taxon>
        <taxon>Zymomonas</taxon>
    </lineage>
</organism>
<sequence>MSRFSSLSAELDNIDNQESGIRLDSKKTARHPREMLSPKRATDRLFLTLSRHKVIAAIALPAIVTNIATALFGLADIWAIGRMGNPQAQGGVEIGAKLLTTLCVLFNFLRSGTVALTAQAAGRHTVETTQPPSLSEAQWEESGRRHPMTIKASHETEQTLIRAVSLALGIGLLILLLKPIILPLGLSLMDASGSIREQAEHYVMRRYWVVPLILSNVALSAWLIGMRSMRTVLVIEVASNFFHISMDCLFVLLLKQGVNGVAYASIISEIFSTSLLLAAITKHVRPRILYYLGLERRTWQKETIYALFSLNRDLFIRTLLLMTAIIFFTRMSVKQGAILLAANAIINQLFSLSTLILDGYESSAQILCGEAAGAKDHHRFSQLMRACLLQGFLVAVLLAVIFGFSGSSLVESFTTDQIVANTAAGFSIWLVIMPLVGVSSYVMDGVFVGAGWSKGMMGCMAVALSLFMVSLFFLKGWGNNGLWLSFSLFLIYRGGAQFILLPFMTKRQFIK</sequence>
<accession>A0A542VZJ7</accession>
<feature type="transmembrane region" description="Helical" evidence="6">
    <location>
        <begin position="206"/>
        <end position="225"/>
    </location>
</feature>
<dbReference type="InterPro" id="IPR044644">
    <property type="entry name" value="DinF-like"/>
</dbReference>
<dbReference type="AlphaFoldDB" id="A0A542VZJ7"/>
<evidence type="ECO:0000313" key="8">
    <source>
        <dbReference type="Proteomes" id="UP000316887"/>
    </source>
</evidence>
<dbReference type="RefSeq" id="WP_260432010.1">
    <property type="nucleotide sequence ID" value="NZ_VFOF01000001.1"/>
</dbReference>
<evidence type="ECO:0000256" key="6">
    <source>
        <dbReference type="SAM" id="Phobius"/>
    </source>
</evidence>
<dbReference type="Pfam" id="PF01554">
    <property type="entry name" value="MatE"/>
    <property type="match status" value="2"/>
</dbReference>
<dbReference type="NCBIfam" id="TIGR00797">
    <property type="entry name" value="matE"/>
    <property type="match status" value="1"/>
</dbReference>
<keyword evidence="5 6" id="KW-0472">Membrane</keyword>
<dbReference type="GO" id="GO:0005886">
    <property type="term" value="C:plasma membrane"/>
    <property type="evidence" value="ECO:0007669"/>
    <property type="project" value="TreeGrafter"/>
</dbReference>
<comment type="similarity">
    <text evidence="2">Belongs to the multi antimicrobial extrusion (MATE) (TC 2.A.66.1) family.</text>
</comment>
<evidence type="ECO:0000256" key="2">
    <source>
        <dbReference type="ARBA" id="ARBA00010199"/>
    </source>
</evidence>
<dbReference type="PANTHER" id="PTHR42893:SF46">
    <property type="entry name" value="PROTEIN DETOXIFICATION 44, CHLOROPLASTIC"/>
    <property type="match status" value="1"/>
</dbReference>
<keyword evidence="3 6" id="KW-0812">Transmembrane</keyword>
<feature type="transmembrane region" description="Helical" evidence="6">
    <location>
        <begin position="232"/>
        <end position="254"/>
    </location>
</feature>
<comment type="subcellular location">
    <subcellularLocation>
        <location evidence="1">Membrane</location>
        <topology evidence="1">Multi-pass membrane protein</topology>
    </subcellularLocation>
</comment>
<proteinExistence type="inferred from homology"/>
<keyword evidence="4 6" id="KW-1133">Transmembrane helix</keyword>
<reference evidence="7 8" key="1">
    <citation type="submission" date="2019-06" db="EMBL/GenBank/DDBJ databases">
        <title>Genome sequencing of Zymomonas mobilis strains for genetic engineering and biofuel applications.</title>
        <authorList>
            <person name="Teravest M."/>
        </authorList>
    </citation>
    <scope>NUCLEOTIDE SEQUENCE [LARGE SCALE GENOMIC DNA]</scope>
    <source>
        <strain evidence="7 8">AN0101</strain>
    </source>
</reference>
<dbReference type="GO" id="GO:0015297">
    <property type="term" value="F:antiporter activity"/>
    <property type="evidence" value="ECO:0007669"/>
    <property type="project" value="InterPro"/>
</dbReference>
<gene>
    <name evidence="7" type="ORF">FBY58_0294</name>
</gene>
<name>A0A542VZJ7_ZYMMB</name>
<feature type="transmembrane region" description="Helical" evidence="6">
    <location>
        <begin position="455"/>
        <end position="474"/>
    </location>
</feature>
<evidence type="ECO:0000256" key="1">
    <source>
        <dbReference type="ARBA" id="ARBA00004141"/>
    </source>
</evidence>
<dbReference type="GO" id="GO:0042910">
    <property type="term" value="F:xenobiotic transmembrane transporter activity"/>
    <property type="evidence" value="ECO:0007669"/>
    <property type="project" value="InterPro"/>
</dbReference>
<evidence type="ECO:0000256" key="5">
    <source>
        <dbReference type="ARBA" id="ARBA00023136"/>
    </source>
</evidence>
<comment type="caution">
    <text evidence="7">The sequence shown here is derived from an EMBL/GenBank/DDBJ whole genome shotgun (WGS) entry which is preliminary data.</text>
</comment>
<feature type="transmembrane region" description="Helical" evidence="6">
    <location>
        <begin position="418"/>
        <end position="443"/>
    </location>
</feature>
<evidence type="ECO:0000313" key="7">
    <source>
        <dbReference type="EMBL" id="TQL16750.1"/>
    </source>
</evidence>
<dbReference type="InterPro" id="IPR002528">
    <property type="entry name" value="MATE_fam"/>
</dbReference>
<feature type="transmembrane region" description="Helical" evidence="6">
    <location>
        <begin position="314"/>
        <end position="331"/>
    </location>
</feature>
<evidence type="ECO:0000256" key="4">
    <source>
        <dbReference type="ARBA" id="ARBA00022989"/>
    </source>
</evidence>
<feature type="transmembrane region" description="Helical" evidence="6">
    <location>
        <begin position="160"/>
        <end position="186"/>
    </location>
</feature>
<feature type="transmembrane region" description="Helical" evidence="6">
    <location>
        <begin position="54"/>
        <end position="75"/>
    </location>
</feature>
<feature type="transmembrane region" description="Helical" evidence="6">
    <location>
        <begin position="260"/>
        <end position="280"/>
    </location>
</feature>
<dbReference type="PANTHER" id="PTHR42893">
    <property type="entry name" value="PROTEIN DETOXIFICATION 44, CHLOROPLASTIC-RELATED"/>
    <property type="match status" value="1"/>
</dbReference>
<dbReference type="CDD" id="cd13136">
    <property type="entry name" value="MATE_DinF_like"/>
    <property type="match status" value="1"/>
</dbReference>
<dbReference type="Proteomes" id="UP000316887">
    <property type="component" value="Unassembled WGS sequence"/>
</dbReference>
<feature type="transmembrane region" description="Helical" evidence="6">
    <location>
        <begin position="480"/>
        <end position="503"/>
    </location>
</feature>
<protein>
    <submittedName>
        <fullName evidence="7">MATE family multidrug resistance protein</fullName>
    </submittedName>
</protein>
<feature type="transmembrane region" description="Helical" evidence="6">
    <location>
        <begin position="387"/>
        <end position="406"/>
    </location>
</feature>